<keyword evidence="10" id="KW-1185">Reference proteome</keyword>
<evidence type="ECO:0000259" key="8">
    <source>
        <dbReference type="PROSITE" id="PS50928"/>
    </source>
</evidence>
<gene>
    <name evidence="9" type="ORF">QYB97_08420</name>
</gene>
<keyword evidence="6 7" id="KW-0472">Membrane</keyword>
<reference evidence="9" key="1">
    <citation type="submission" date="2023-07" db="EMBL/GenBank/DDBJ databases">
        <title>Fictibacillus sp. isolated from freshwater pond.</title>
        <authorList>
            <person name="Kirdat K."/>
            <person name="Bhat A."/>
            <person name="Mourya A."/>
            <person name="Yadav A."/>
        </authorList>
    </citation>
    <scope>NUCLEOTIDE SEQUENCE</scope>
    <source>
        <strain evidence="9">NE201</strain>
    </source>
</reference>
<evidence type="ECO:0000256" key="6">
    <source>
        <dbReference type="ARBA" id="ARBA00023136"/>
    </source>
</evidence>
<comment type="similarity">
    <text evidence="7">Belongs to the binding-protein-dependent transport system permease family.</text>
</comment>
<accession>A0ABT8HVG5</accession>
<dbReference type="PANTHER" id="PTHR43744:SF6">
    <property type="entry name" value="ABC TRANSPORTER PERMEASE PROTEIN YESQ-RELATED"/>
    <property type="match status" value="1"/>
</dbReference>
<evidence type="ECO:0000256" key="4">
    <source>
        <dbReference type="ARBA" id="ARBA00022692"/>
    </source>
</evidence>
<feature type="transmembrane region" description="Helical" evidence="7">
    <location>
        <begin position="225"/>
        <end position="250"/>
    </location>
</feature>
<feature type="transmembrane region" description="Helical" evidence="7">
    <location>
        <begin position="114"/>
        <end position="133"/>
    </location>
</feature>
<keyword evidence="4 7" id="KW-0812">Transmembrane</keyword>
<feature type="transmembrane region" description="Helical" evidence="7">
    <location>
        <begin position="181"/>
        <end position="204"/>
    </location>
</feature>
<evidence type="ECO:0000256" key="1">
    <source>
        <dbReference type="ARBA" id="ARBA00004651"/>
    </source>
</evidence>
<dbReference type="Proteomes" id="UP001172721">
    <property type="component" value="Unassembled WGS sequence"/>
</dbReference>
<dbReference type="RefSeq" id="WP_301165540.1">
    <property type="nucleotide sequence ID" value="NZ_JAUHTR010000003.1"/>
</dbReference>
<evidence type="ECO:0000256" key="5">
    <source>
        <dbReference type="ARBA" id="ARBA00022989"/>
    </source>
</evidence>
<evidence type="ECO:0000256" key="2">
    <source>
        <dbReference type="ARBA" id="ARBA00022448"/>
    </source>
</evidence>
<dbReference type="PROSITE" id="PS50928">
    <property type="entry name" value="ABC_TM1"/>
    <property type="match status" value="1"/>
</dbReference>
<evidence type="ECO:0000313" key="10">
    <source>
        <dbReference type="Proteomes" id="UP001172721"/>
    </source>
</evidence>
<dbReference type="SUPFAM" id="SSF161098">
    <property type="entry name" value="MetI-like"/>
    <property type="match status" value="1"/>
</dbReference>
<feature type="transmembrane region" description="Helical" evidence="7">
    <location>
        <begin position="298"/>
        <end position="317"/>
    </location>
</feature>
<dbReference type="Gene3D" id="1.10.3720.10">
    <property type="entry name" value="MetI-like"/>
    <property type="match status" value="1"/>
</dbReference>
<dbReference type="Pfam" id="PF00528">
    <property type="entry name" value="BPD_transp_1"/>
    <property type="match status" value="1"/>
</dbReference>
<feature type="transmembrane region" description="Helical" evidence="7">
    <location>
        <begin position="145"/>
        <end position="169"/>
    </location>
</feature>
<keyword evidence="2 7" id="KW-0813">Transport</keyword>
<comment type="caution">
    <text evidence="9">The sequence shown here is derived from an EMBL/GenBank/DDBJ whole genome shotgun (WGS) entry which is preliminary data.</text>
</comment>
<feature type="domain" description="ABC transmembrane type-1" evidence="8">
    <location>
        <begin position="110"/>
        <end position="317"/>
    </location>
</feature>
<dbReference type="PANTHER" id="PTHR43744">
    <property type="entry name" value="ABC TRANSPORTER PERMEASE PROTEIN MG189-RELATED-RELATED"/>
    <property type="match status" value="1"/>
</dbReference>
<evidence type="ECO:0000256" key="3">
    <source>
        <dbReference type="ARBA" id="ARBA00022475"/>
    </source>
</evidence>
<comment type="subcellular location">
    <subcellularLocation>
        <location evidence="1 7">Cell membrane</location>
        <topology evidence="1 7">Multi-pass membrane protein</topology>
    </subcellularLocation>
</comment>
<dbReference type="InterPro" id="IPR035906">
    <property type="entry name" value="MetI-like_sf"/>
</dbReference>
<keyword evidence="3" id="KW-1003">Cell membrane</keyword>
<dbReference type="CDD" id="cd06261">
    <property type="entry name" value="TM_PBP2"/>
    <property type="match status" value="1"/>
</dbReference>
<dbReference type="EMBL" id="JAUHTR010000003">
    <property type="protein sequence ID" value="MDN4524495.1"/>
    <property type="molecule type" value="Genomic_DNA"/>
</dbReference>
<proteinExistence type="inferred from homology"/>
<feature type="transmembrane region" description="Helical" evidence="7">
    <location>
        <begin position="49"/>
        <end position="70"/>
    </location>
</feature>
<keyword evidence="5 7" id="KW-1133">Transmembrane helix</keyword>
<organism evidence="9 10">
    <name type="scientific">Fictibacillus fluitans</name>
    <dbReference type="NCBI Taxonomy" id="3058422"/>
    <lineage>
        <taxon>Bacteria</taxon>
        <taxon>Bacillati</taxon>
        <taxon>Bacillota</taxon>
        <taxon>Bacilli</taxon>
        <taxon>Bacillales</taxon>
        <taxon>Fictibacillaceae</taxon>
        <taxon>Fictibacillus</taxon>
    </lineage>
</organism>
<sequence length="333" mass="37329">MKSIAEHEKITPPAGSVLAKGMYGKNPLLLRARRLLLGKQGNDGLIFKFFTYYLLICIGFVYLYPILFILSQSFKSMDDLLDPTVMWIPREFNLENYIQAWQVLDFPKTLSTTLMNAALPAVAQTISCALVGYGFAKFSFPGKPIFFVLMIITFIIPAQVVMIPLYLLFENYGMTGSSLPFILPAIFAMGIKSTLFILIYTQFFKSIPVALEEAAQIDGAGRISIFFRIVLPISVPAMMVVFLFSFVWHWNETYMASLYLGDAMSTLPLKLQEFNDAFKNMFGGSQAASAKTDINESIKLAGTMLVIFPLLVLYFVAQRWFVEATDKTGISGE</sequence>
<name>A0ABT8HVG5_9BACL</name>
<evidence type="ECO:0000313" key="9">
    <source>
        <dbReference type="EMBL" id="MDN4524495.1"/>
    </source>
</evidence>
<protein>
    <submittedName>
        <fullName evidence="9">Carbohydrate ABC transporter permease</fullName>
    </submittedName>
</protein>
<dbReference type="InterPro" id="IPR000515">
    <property type="entry name" value="MetI-like"/>
</dbReference>
<evidence type="ECO:0000256" key="7">
    <source>
        <dbReference type="RuleBase" id="RU363032"/>
    </source>
</evidence>